<keyword evidence="6" id="KW-1185">Reference proteome</keyword>
<dbReference type="InterPro" id="IPR052479">
    <property type="entry name" value="GPI-anchor_Adhesion_Reg"/>
</dbReference>
<evidence type="ECO:0000256" key="2">
    <source>
        <dbReference type="SAM" id="MobiDB-lite"/>
    </source>
</evidence>
<feature type="domain" description="Yeast cell wall synthesis Kre9/Knh1-like N-terminal" evidence="4">
    <location>
        <begin position="25"/>
        <end position="111"/>
    </location>
</feature>
<feature type="region of interest" description="Disordered" evidence="2">
    <location>
        <begin position="115"/>
        <end position="164"/>
    </location>
</feature>
<feature type="signal peptide" evidence="3">
    <location>
        <begin position="1"/>
        <end position="19"/>
    </location>
</feature>
<sequence length="186" mass="18743">MIALKALLTFSLVSAVAQAIQITVPSNSSGWQTSGAQVIQWTSVSTDPANFTITLSPPNDSTKTPIQANVNTSSGSYIYEPLRDISAGDGYRISFQAADGGILAQSDQFAVTTGTSTVSATRSRSAMSTPTTTDSGSRPSGTGASASGSSAAASPSSSQPGTSAADHLAIPSVLLLFVGGMMSLMA</sequence>
<dbReference type="Proteomes" id="UP001388673">
    <property type="component" value="Unassembled WGS sequence"/>
</dbReference>
<dbReference type="InterPro" id="IPR018466">
    <property type="entry name" value="Kre9/Knh1-like_N"/>
</dbReference>
<organism evidence="5 6">
    <name type="scientific">Kwoniella newhampshirensis</name>
    <dbReference type="NCBI Taxonomy" id="1651941"/>
    <lineage>
        <taxon>Eukaryota</taxon>
        <taxon>Fungi</taxon>
        <taxon>Dikarya</taxon>
        <taxon>Basidiomycota</taxon>
        <taxon>Agaricomycotina</taxon>
        <taxon>Tremellomycetes</taxon>
        <taxon>Tremellales</taxon>
        <taxon>Cryptococcaceae</taxon>
        <taxon>Kwoniella</taxon>
    </lineage>
</organism>
<dbReference type="PANTHER" id="PTHR35185:SF1">
    <property type="entry name" value="UPF0619 GPI-ANCHORED MEMBRANE PROTEIN C1322.10"/>
    <property type="match status" value="1"/>
</dbReference>
<dbReference type="RefSeq" id="XP_066803285.1">
    <property type="nucleotide sequence ID" value="XM_066945784.1"/>
</dbReference>
<feature type="chain" id="PRO_5043788456" description="Yeast cell wall synthesis Kre9/Knh1-like N-terminal domain-containing protein" evidence="3">
    <location>
        <begin position="20"/>
        <end position="186"/>
    </location>
</feature>
<protein>
    <recommendedName>
        <fullName evidence="4">Yeast cell wall synthesis Kre9/Knh1-like N-terminal domain-containing protein</fullName>
    </recommendedName>
</protein>
<gene>
    <name evidence="5" type="ORF">IAR55_002671</name>
</gene>
<dbReference type="Pfam" id="PF10342">
    <property type="entry name" value="Kre9_KNH"/>
    <property type="match status" value="1"/>
</dbReference>
<evidence type="ECO:0000256" key="3">
    <source>
        <dbReference type="SAM" id="SignalP"/>
    </source>
</evidence>
<evidence type="ECO:0000313" key="5">
    <source>
        <dbReference type="EMBL" id="KAK8858444.1"/>
    </source>
</evidence>
<comment type="caution">
    <text evidence="5">The sequence shown here is derived from an EMBL/GenBank/DDBJ whole genome shotgun (WGS) entry which is preliminary data.</text>
</comment>
<dbReference type="KEGG" id="kne:92179929"/>
<accession>A0AAW0YND1</accession>
<dbReference type="EMBL" id="JBCAWK010000005">
    <property type="protein sequence ID" value="KAK8858444.1"/>
    <property type="molecule type" value="Genomic_DNA"/>
</dbReference>
<dbReference type="AlphaFoldDB" id="A0AAW0YND1"/>
<keyword evidence="1 3" id="KW-0732">Signal</keyword>
<evidence type="ECO:0000313" key="6">
    <source>
        <dbReference type="Proteomes" id="UP001388673"/>
    </source>
</evidence>
<reference evidence="5 6" key="1">
    <citation type="journal article" date="2024" name="bioRxiv">
        <title>Comparative genomics of Cryptococcus and Kwoniella reveals pathogenesis evolution and contrasting karyotype dynamics via intercentromeric recombination or chromosome fusion.</title>
        <authorList>
            <person name="Coelho M.A."/>
            <person name="David-Palma M."/>
            <person name="Shea T."/>
            <person name="Bowers K."/>
            <person name="McGinley-Smith S."/>
            <person name="Mohammad A.W."/>
            <person name="Gnirke A."/>
            <person name="Yurkov A.M."/>
            <person name="Nowrousian M."/>
            <person name="Sun S."/>
            <person name="Cuomo C.A."/>
            <person name="Heitman J."/>
        </authorList>
    </citation>
    <scope>NUCLEOTIDE SEQUENCE [LARGE SCALE GENOMIC DNA]</scope>
    <source>
        <strain evidence="5 6">CBS 13917</strain>
    </source>
</reference>
<evidence type="ECO:0000259" key="4">
    <source>
        <dbReference type="Pfam" id="PF10342"/>
    </source>
</evidence>
<evidence type="ECO:0000256" key="1">
    <source>
        <dbReference type="ARBA" id="ARBA00022729"/>
    </source>
</evidence>
<dbReference type="PANTHER" id="PTHR35185">
    <property type="entry name" value="SERINE/THREONINE-RICH PROTEIN ADG2-RELATED"/>
    <property type="match status" value="1"/>
</dbReference>
<name>A0AAW0YND1_9TREE</name>
<dbReference type="GeneID" id="92179929"/>
<proteinExistence type="predicted"/>